<evidence type="ECO:0000256" key="1">
    <source>
        <dbReference type="SAM" id="Phobius"/>
    </source>
</evidence>
<feature type="transmembrane region" description="Helical" evidence="1">
    <location>
        <begin position="102"/>
        <end position="121"/>
    </location>
</feature>
<feature type="transmembrane region" description="Helical" evidence="1">
    <location>
        <begin position="127"/>
        <end position="147"/>
    </location>
</feature>
<keyword evidence="1" id="KW-1133">Transmembrane helix</keyword>
<accession>A0ABW0BJ55</accession>
<dbReference type="Proteomes" id="UP001596087">
    <property type="component" value="Unassembled WGS sequence"/>
</dbReference>
<keyword evidence="1" id="KW-0812">Transmembrane</keyword>
<evidence type="ECO:0000313" key="3">
    <source>
        <dbReference type="Proteomes" id="UP001596087"/>
    </source>
</evidence>
<sequence length="241" mass="26549">MDDRFEAFSTSHYLMLALFVAGIPVLIRQGRRVRGTSAEERSRRVFSIAIIATALPLQVLQLLPGDWSLDTSLPLHLCDLAWVVTAYALWTRRPWACALTCYWGLTLTSQALVTPSLSQAFPHPRFIGYWTMHVLVVWAALYLTAALRVRPSWRLFGSTIGLTIGWMVAVMAFNVTTGTNYGYLNGKPGSGSLLDLLGPWPWYVVSEVVLVSAVWALITLPWTAAGRRAAAGDAARSPALT</sequence>
<dbReference type="InterPro" id="IPR011737">
    <property type="entry name" value="CHP02206_TP0381"/>
</dbReference>
<feature type="transmembrane region" description="Helical" evidence="1">
    <location>
        <begin position="159"/>
        <end position="180"/>
    </location>
</feature>
<name>A0ABW0BJ55_9ACTN</name>
<feature type="transmembrane region" description="Helical" evidence="1">
    <location>
        <begin position="73"/>
        <end position="90"/>
    </location>
</feature>
<dbReference type="RefSeq" id="WP_378590332.1">
    <property type="nucleotide sequence ID" value="NZ_JBHSKD010000011.1"/>
</dbReference>
<feature type="transmembrane region" description="Helical" evidence="1">
    <location>
        <begin position="200"/>
        <end position="218"/>
    </location>
</feature>
<evidence type="ECO:0000313" key="2">
    <source>
        <dbReference type="EMBL" id="MFC5177369.1"/>
    </source>
</evidence>
<keyword evidence="1" id="KW-0472">Membrane</keyword>
<keyword evidence="3" id="KW-1185">Reference proteome</keyword>
<dbReference type="Pfam" id="PF14808">
    <property type="entry name" value="TMEM164"/>
    <property type="match status" value="1"/>
</dbReference>
<dbReference type="NCBIfam" id="TIGR02206">
    <property type="entry name" value="intg_mem_TP0381"/>
    <property type="match status" value="1"/>
</dbReference>
<protein>
    <submittedName>
        <fullName evidence="2">TIGR02206 family membrane protein</fullName>
    </submittedName>
</protein>
<feature type="transmembrane region" description="Helical" evidence="1">
    <location>
        <begin position="42"/>
        <end position="61"/>
    </location>
</feature>
<gene>
    <name evidence="2" type="ORF">ACFPGP_11850</name>
</gene>
<reference evidence="3" key="1">
    <citation type="journal article" date="2019" name="Int. J. Syst. Evol. Microbiol.">
        <title>The Global Catalogue of Microorganisms (GCM) 10K type strain sequencing project: providing services to taxonomists for standard genome sequencing and annotation.</title>
        <authorList>
            <consortium name="The Broad Institute Genomics Platform"/>
            <consortium name="The Broad Institute Genome Sequencing Center for Infectious Disease"/>
            <person name="Wu L."/>
            <person name="Ma J."/>
        </authorList>
    </citation>
    <scope>NUCLEOTIDE SEQUENCE [LARGE SCALE GENOMIC DNA]</scope>
    <source>
        <strain evidence="3">DFY41</strain>
    </source>
</reference>
<organism evidence="2 3">
    <name type="scientific">Nocardioides taihuensis</name>
    <dbReference type="NCBI Taxonomy" id="1835606"/>
    <lineage>
        <taxon>Bacteria</taxon>
        <taxon>Bacillati</taxon>
        <taxon>Actinomycetota</taxon>
        <taxon>Actinomycetes</taxon>
        <taxon>Propionibacteriales</taxon>
        <taxon>Nocardioidaceae</taxon>
        <taxon>Nocardioides</taxon>
    </lineage>
</organism>
<proteinExistence type="predicted"/>
<comment type="caution">
    <text evidence="2">The sequence shown here is derived from an EMBL/GenBank/DDBJ whole genome shotgun (WGS) entry which is preliminary data.</text>
</comment>
<feature type="transmembrane region" description="Helical" evidence="1">
    <location>
        <begin position="12"/>
        <end position="30"/>
    </location>
</feature>
<dbReference type="EMBL" id="JBHSKD010000011">
    <property type="protein sequence ID" value="MFC5177369.1"/>
    <property type="molecule type" value="Genomic_DNA"/>
</dbReference>